<organism evidence="1 2">
    <name type="scientific">Paenibacillus contaminans</name>
    <dbReference type="NCBI Taxonomy" id="450362"/>
    <lineage>
        <taxon>Bacteria</taxon>
        <taxon>Bacillati</taxon>
        <taxon>Bacillota</taxon>
        <taxon>Bacilli</taxon>
        <taxon>Bacillales</taxon>
        <taxon>Paenibacillaceae</taxon>
        <taxon>Paenibacillus</taxon>
    </lineage>
</organism>
<protein>
    <submittedName>
        <fullName evidence="1">Uncharacterized protein</fullName>
    </submittedName>
</protein>
<keyword evidence="2" id="KW-1185">Reference proteome</keyword>
<dbReference type="AlphaFoldDB" id="A0A329MJG3"/>
<reference evidence="1 2" key="1">
    <citation type="journal article" date="2009" name="Int. J. Syst. Evol. Microbiol.">
        <title>Paenibacillus contaminans sp. nov., isolated from a contaminated laboratory plate.</title>
        <authorList>
            <person name="Chou J.H."/>
            <person name="Lee J.H."/>
            <person name="Lin M.C."/>
            <person name="Chang P.S."/>
            <person name="Arun A.B."/>
            <person name="Young C.C."/>
            <person name="Chen W.M."/>
        </authorList>
    </citation>
    <scope>NUCLEOTIDE SEQUENCE [LARGE SCALE GENOMIC DNA]</scope>
    <source>
        <strain evidence="1 2">CKOBP-6</strain>
    </source>
</reference>
<comment type="caution">
    <text evidence="1">The sequence shown here is derived from an EMBL/GenBank/DDBJ whole genome shotgun (WGS) entry which is preliminary data.</text>
</comment>
<proteinExistence type="predicted"/>
<dbReference type="OrthoDB" id="2527609at2"/>
<evidence type="ECO:0000313" key="1">
    <source>
        <dbReference type="EMBL" id="RAV20091.1"/>
    </source>
</evidence>
<gene>
    <name evidence="1" type="ORF">DQG23_16605</name>
</gene>
<dbReference type="Proteomes" id="UP000250369">
    <property type="component" value="Unassembled WGS sequence"/>
</dbReference>
<dbReference type="RefSeq" id="WP_113031988.1">
    <property type="nucleotide sequence ID" value="NZ_QMFB01000009.1"/>
</dbReference>
<name>A0A329MJG3_9BACL</name>
<evidence type="ECO:0000313" key="2">
    <source>
        <dbReference type="Proteomes" id="UP000250369"/>
    </source>
</evidence>
<dbReference type="EMBL" id="QMFB01000009">
    <property type="protein sequence ID" value="RAV20091.1"/>
    <property type="molecule type" value="Genomic_DNA"/>
</dbReference>
<accession>A0A329MJG3</accession>
<sequence>MSANIGALGNWLLSWVQEDGAINGFHNHSVWGSNPYRWADFTSGHSTWASLTIPALCLALKNRRDARLEDTVLRLLQFQTTRMMDDGQYAHIGFQMGETLKSGLIHNMLPNVALGLAAEYGENWLPAGTMERIRAAIVSTMNCCDVMYPFSSGSKISNQEYARLWAKLQYQKVFKEERWQPKLIEQLDCMIESFRIAGLPDALCEASYRYQGNASSTEPAEYYGLLIAPLVLAYEMFGHERYLQHAGGLCRHLARSSWYDGNGCRRIHRTWLFSGTQWKKINGPMLIAGMGTSLYGVLRYMQHRPDEELGRLLDDCDDTYERYQNPRGYFAAATGWQSEVDVVPSSAWHAHDLFYLLSRHGASGDIAEALFVPHAKMSVLLGDQCLWVEQGEHWAVTDYYWQQVFRLLGRKDAAVFGRDMDWVGGERALPAAYGFAGLPNFLKTDEGIFLMPGATGLNEMNITSIAGLPFLGEWR</sequence>